<dbReference type="SUPFAM" id="SSF50494">
    <property type="entry name" value="Trypsin-like serine proteases"/>
    <property type="match status" value="1"/>
</dbReference>
<dbReference type="InterPro" id="IPR001314">
    <property type="entry name" value="Peptidase_S1A"/>
</dbReference>
<dbReference type="PRINTS" id="PR00722">
    <property type="entry name" value="CHYMOTRYPSIN"/>
</dbReference>
<comment type="caution">
    <text evidence="4">The sequence shown here is derived from an EMBL/GenBank/DDBJ whole genome shotgun (WGS) entry which is preliminary data.</text>
</comment>
<sequence length="453" mass="49879">MSRADQCVCNVAVTVSSHLFPATCPPLRSSSVIIECSLRGRPVDCTGRASAPDTLATFRCRRLHHFPFDFLPANGYESRCQAGGDWSVQPFRCVPICGSPVGKGAPLVRDGKPVSSGAEYPWHVTVYDMYANMKQICGGSLITPGYFVSAAHCFHDNVQPQPAAGYLAALGKTERRVDVREPNAQYRQVKAIHIHNDYGKNKLQYTNDISLVELDGEIDITSWALPLCVDWARKLPALHGGEVGTVVGFGGRPGQPSDKLQSARLPFVQRDECRKRVTDKLAVYSVLEDKFCVGFVNNTTVGYGDSGGGMAFPADDRRWFLRGVVSVGLPADVTFSFFSNVTKFVPWMSSIIRRGEVTGRRCGVDVDDVAVIDGGQARREDFPWEVNIYHQKLYETKFRILWSGVLVKSNLVITEGMQEGLEGGSMCDPPPPLPRAQPRLRRGNSFDIAPFLS</sequence>
<evidence type="ECO:0000313" key="4">
    <source>
        <dbReference type="EMBL" id="KAJ1526395.1"/>
    </source>
</evidence>
<dbReference type="CDD" id="cd00190">
    <property type="entry name" value="Tryp_SPc"/>
    <property type="match status" value="1"/>
</dbReference>
<gene>
    <name evidence="4" type="ORF">ONE63_009533</name>
</gene>
<organism evidence="4 5">
    <name type="scientific">Megalurothrips usitatus</name>
    <name type="common">bean blossom thrips</name>
    <dbReference type="NCBI Taxonomy" id="439358"/>
    <lineage>
        <taxon>Eukaryota</taxon>
        <taxon>Metazoa</taxon>
        <taxon>Ecdysozoa</taxon>
        <taxon>Arthropoda</taxon>
        <taxon>Hexapoda</taxon>
        <taxon>Insecta</taxon>
        <taxon>Pterygota</taxon>
        <taxon>Neoptera</taxon>
        <taxon>Paraneoptera</taxon>
        <taxon>Thysanoptera</taxon>
        <taxon>Terebrantia</taxon>
        <taxon>Thripoidea</taxon>
        <taxon>Thripidae</taxon>
        <taxon>Megalurothrips</taxon>
    </lineage>
</organism>
<evidence type="ECO:0000256" key="2">
    <source>
        <dbReference type="SAM" id="MobiDB-lite"/>
    </source>
</evidence>
<keyword evidence="5" id="KW-1185">Reference proteome</keyword>
<dbReference type="PROSITE" id="PS00134">
    <property type="entry name" value="TRYPSIN_HIS"/>
    <property type="match status" value="1"/>
</dbReference>
<dbReference type="InterPro" id="IPR043504">
    <property type="entry name" value="Peptidase_S1_PA_chymotrypsin"/>
</dbReference>
<evidence type="ECO:0000259" key="3">
    <source>
        <dbReference type="PROSITE" id="PS50240"/>
    </source>
</evidence>
<dbReference type="PROSITE" id="PS50240">
    <property type="entry name" value="TRYPSIN_DOM"/>
    <property type="match status" value="1"/>
</dbReference>
<dbReference type="AlphaFoldDB" id="A0AAV7XSF1"/>
<protein>
    <recommendedName>
        <fullName evidence="3">Peptidase S1 domain-containing protein</fullName>
    </recommendedName>
</protein>
<dbReference type="PANTHER" id="PTHR24253">
    <property type="entry name" value="TRANSMEMBRANE PROTEASE SERINE"/>
    <property type="match status" value="1"/>
</dbReference>
<dbReference type="GO" id="GO:0004252">
    <property type="term" value="F:serine-type endopeptidase activity"/>
    <property type="evidence" value="ECO:0007669"/>
    <property type="project" value="InterPro"/>
</dbReference>
<dbReference type="Pfam" id="PF00089">
    <property type="entry name" value="Trypsin"/>
    <property type="match status" value="1"/>
</dbReference>
<keyword evidence="1" id="KW-1015">Disulfide bond</keyword>
<reference evidence="4" key="1">
    <citation type="submission" date="2022-12" db="EMBL/GenBank/DDBJ databases">
        <title>Chromosome-level genome assembly of the bean flower thrips Megalurothrips usitatus.</title>
        <authorList>
            <person name="Ma L."/>
            <person name="Liu Q."/>
            <person name="Li H."/>
            <person name="Cai W."/>
        </authorList>
    </citation>
    <scope>NUCLEOTIDE SEQUENCE</scope>
    <source>
        <strain evidence="4">Cailab_2022a</strain>
    </source>
</reference>
<feature type="region of interest" description="Disordered" evidence="2">
    <location>
        <begin position="421"/>
        <end position="440"/>
    </location>
</feature>
<dbReference type="PANTHER" id="PTHR24253:SF71">
    <property type="entry name" value="ENTEROPEPTIDASE"/>
    <property type="match status" value="1"/>
</dbReference>
<accession>A0AAV7XSF1</accession>
<evidence type="ECO:0000313" key="5">
    <source>
        <dbReference type="Proteomes" id="UP001075354"/>
    </source>
</evidence>
<dbReference type="Gene3D" id="2.40.10.10">
    <property type="entry name" value="Trypsin-like serine proteases"/>
    <property type="match status" value="2"/>
</dbReference>
<dbReference type="Proteomes" id="UP001075354">
    <property type="component" value="Chromosome 7"/>
</dbReference>
<dbReference type="InterPro" id="IPR018114">
    <property type="entry name" value="TRYPSIN_HIS"/>
</dbReference>
<dbReference type="GO" id="GO:0006508">
    <property type="term" value="P:proteolysis"/>
    <property type="evidence" value="ECO:0007669"/>
    <property type="project" value="InterPro"/>
</dbReference>
<dbReference type="SMART" id="SM00020">
    <property type="entry name" value="Tryp_SPc"/>
    <property type="match status" value="1"/>
</dbReference>
<dbReference type="InterPro" id="IPR009003">
    <property type="entry name" value="Peptidase_S1_PA"/>
</dbReference>
<name>A0AAV7XSF1_9NEOP</name>
<dbReference type="InterPro" id="IPR001254">
    <property type="entry name" value="Trypsin_dom"/>
</dbReference>
<proteinExistence type="predicted"/>
<evidence type="ECO:0000256" key="1">
    <source>
        <dbReference type="ARBA" id="ARBA00023157"/>
    </source>
</evidence>
<dbReference type="EMBL" id="JAPTSV010000007">
    <property type="protein sequence ID" value="KAJ1526395.1"/>
    <property type="molecule type" value="Genomic_DNA"/>
</dbReference>
<feature type="domain" description="Peptidase S1" evidence="3">
    <location>
        <begin position="108"/>
        <end position="353"/>
    </location>
</feature>